<sequence length="526" mass="57884">MKNTSYKNKQFVLLGMTFLSVAGIAGCSKVELAQSTVTLELGDELSENVADYLQNPDEKILKGASLDLSAIDETKVGSYNAAIAYDGKIYPFTVEVKDTTSPQCEAKDYIYMQPGTLTMDDLVTEIKDASETSSGIVSCEQKEDLVVCDYDDMLQEKAAVDNAEPYDGADYQESVQLDDEGCYEVTAQVKDSEGNFTDITLNVYVDGTAPELAQNVIDLDVDASGISIEDINTDDAEKIADMLHELPDFSNAEWAAASDAFCGDNVISYEYEQKSFNLQKENPVEVLNVHCTVQDQAGNENEADYEVTVTYTGLDAEALLEKTGLIMQIADTSDEKKKENTKASEQTPQVAENKDTGNSTDNSTPFPNGMTADEFDKWLDYLELNNMAAYNAYMCGEWDGTGEYQGNTSNANACYNSDYAQQVFAMVNQERANNGVAALTWDSSMASYSDRRAMEITTDFSHNSVGGKMNVGENIAKGAVSPEMAMDGWMRSDGHRANILNASYTKISVSCYYDGYTYYWVQNFAY</sequence>
<organism evidence="4 5">
    <name type="scientific">Roseburia inulinivorans</name>
    <dbReference type="NCBI Taxonomy" id="360807"/>
    <lineage>
        <taxon>Bacteria</taxon>
        <taxon>Bacillati</taxon>
        <taxon>Bacillota</taxon>
        <taxon>Clostridia</taxon>
        <taxon>Lachnospirales</taxon>
        <taxon>Lachnospiraceae</taxon>
        <taxon>Roseburia</taxon>
    </lineage>
</organism>
<evidence type="ECO:0000256" key="1">
    <source>
        <dbReference type="SAM" id="MobiDB-lite"/>
    </source>
</evidence>
<proteinExistence type="predicted"/>
<dbReference type="InterPro" id="IPR014044">
    <property type="entry name" value="CAP_dom"/>
</dbReference>
<dbReference type="SUPFAM" id="SSF55797">
    <property type="entry name" value="PR-1-like"/>
    <property type="match status" value="1"/>
</dbReference>
<dbReference type="InterPro" id="IPR035940">
    <property type="entry name" value="CAP_sf"/>
</dbReference>
<dbReference type="Pfam" id="PF00188">
    <property type="entry name" value="CAP"/>
    <property type="match status" value="1"/>
</dbReference>
<dbReference type="PROSITE" id="PS51257">
    <property type="entry name" value="PROKAR_LIPOPROTEIN"/>
    <property type="match status" value="1"/>
</dbReference>
<feature type="domain" description="SCP" evidence="3">
    <location>
        <begin position="425"/>
        <end position="524"/>
    </location>
</feature>
<accession>A0A3R6E9A8</accession>
<feature type="compositionally biased region" description="Polar residues" evidence="1">
    <location>
        <begin position="343"/>
        <end position="366"/>
    </location>
</feature>
<comment type="caution">
    <text evidence="4">The sequence shown here is derived from an EMBL/GenBank/DDBJ whole genome shotgun (WGS) entry which is preliminary data.</text>
</comment>
<keyword evidence="2" id="KW-0732">Signal</keyword>
<evidence type="ECO:0000259" key="3">
    <source>
        <dbReference type="Pfam" id="PF00188"/>
    </source>
</evidence>
<dbReference type="PANTHER" id="PTHR31157:SF1">
    <property type="entry name" value="SCP DOMAIN-CONTAINING PROTEIN"/>
    <property type="match status" value="1"/>
</dbReference>
<feature type="signal peptide" evidence="2">
    <location>
        <begin position="1"/>
        <end position="22"/>
    </location>
</feature>
<reference evidence="4 5" key="1">
    <citation type="submission" date="2018-08" db="EMBL/GenBank/DDBJ databases">
        <title>A genome reference for cultivated species of the human gut microbiota.</title>
        <authorList>
            <person name="Zou Y."/>
            <person name="Xue W."/>
            <person name="Luo G."/>
        </authorList>
    </citation>
    <scope>NUCLEOTIDE SEQUENCE [LARGE SCALE GENOMIC DNA]</scope>
    <source>
        <strain evidence="4 5">AM42-1AC</strain>
    </source>
</reference>
<feature type="chain" id="PRO_5038906884" evidence="2">
    <location>
        <begin position="23"/>
        <end position="526"/>
    </location>
</feature>
<evidence type="ECO:0000313" key="5">
    <source>
        <dbReference type="Proteomes" id="UP000283492"/>
    </source>
</evidence>
<dbReference type="CDD" id="cd05379">
    <property type="entry name" value="CAP_bacterial"/>
    <property type="match status" value="1"/>
</dbReference>
<feature type="compositionally biased region" description="Basic and acidic residues" evidence="1">
    <location>
        <begin position="333"/>
        <end position="342"/>
    </location>
</feature>
<dbReference type="Gene3D" id="3.40.33.10">
    <property type="entry name" value="CAP"/>
    <property type="match status" value="1"/>
</dbReference>
<dbReference type="EMBL" id="QSFX01000008">
    <property type="protein sequence ID" value="RHA89888.1"/>
    <property type="molecule type" value="Genomic_DNA"/>
</dbReference>
<evidence type="ECO:0000313" key="4">
    <source>
        <dbReference type="EMBL" id="RHA89888.1"/>
    </source>
</evidence>
<dbReference type="Proteomes" id="UP000283492">
    <property type="component" value="Unassembled WGS sequence"/>
</dbReference>
<feature type="region of interest" description="Disordered" evidence="1">
    <location>
        <begin position="333"/>
        <end position="368"/>
    </location>
</feature>
<dbReference type="RefSeq" id="WP_118580746.1">
    <property type="nucleotide sequence ID" value="NZ_CABJFX010000008.1"/>
</dbReference>
<name>A0A3R6E9A8_9FIRM</name>
<protein>
    <submittedName>
        <fullName evidence="4">CAP domain-containing protein</fullName>
    </submittedName>
</protein>
<evidence type="ECO:0000256" key="2">
    <source>
        <dbReference type="SAM" id="SignalP"/>
    </source>
</evidence>
<gene>
    <name evidence="4" type="ORF">DW914_06615</name>
</gene>
<dbReference type="AlphaFoldDB" id="A0A3R6E9A8"/>
<dbReference type="PANTHER" id="PTHR31157">
    <property type="entry name" value="SCP DOMAIN-CONTAINING PROTEIN"/>
    <property type="match status" value="1"/>
</dbReference>